<reference evidence="2 3" key="1">
    <citation type="submission" date="2019-12" db="EMBL/GenBank/DDBJ databases">
        <title>WGS of CPCC 203550 I12A-02606.</title>
        <authorList>
            <person name="Jiang Z."/>
        </authorList>
    </citation>
    <scope>NUCLEOTIDE SEQUENCE [LARGE SCALE GENOMIC DNA]</scope>
    <source>
        <strain evidence="2 3">I12A-02606</strain>
    </source>
</reference>
<gene>
    <name evidence="2" type="ORF">GCU54_07930</name>
</gene>
<sequence length="81" mass="8838">MPSRPDVLWRALRWLFVLVPAGVLSAFAMLLLTGQYYNEGPVIAVVATDHGLHRGDLFVLAGWAAGMLSLLGVVLAHRRGR</sequence>
<evidence type="ECO:0000313" key="3">
    <source>
        <dbReference type="Proteomes" id="UP000471126"/>
    </source>
</evidence>
<dbReference type="AlphaFoldDB" id="A0A6P0GFC9"/>
<protein>
    <submittedName>
        <fullName evidence="2">Uncharacterized protein</fullName>
    </submittedName>
</protein>
<organism evidence="2 3">
    <name type="scientific">Geodermatophilus normandii</name>
    <dbReference type="NCBI Taxonomy" id="1137989"/>
    <lineage>
        <taxon>Bacteria</taxon>
        <taxon>Bacillati</taxon>
        <taxon>Actinomycetota</taxon>
        <taxon>Actinomycetes</taxon>
        <taxon>Geodermatophilales</taxon>
        <taxon>Geodermatophilaceae</taxon>
        <taxon>Geodermatophilus</taxon>
    </lineage>
</organism>
<evidence type="ECO:0000313" key="2">
    <source>
        <dbReference type="EMBL" id="NEM05950.1"/>
    </source>
</evidence>
<feature type="transmembrane region" description="Helical" evidence="1">
    <location>
        <begin position="12"/>
        <end position="37"/>
    </location>
</feature>
<dbReference type="RefSeq" id="WP_163476103.1">
    <property type="nucleotide sequence ID" value="NZ_JAAGWE010000012.1"/>
</dbReference>
<accession>A0A6P0GFC9</accession>
<dbReference type="Proteomes" id="UP000471126">
    <property type="component" value="Unassembled WGS sequence"/>
</dbReference>
<keyword evidence="1" id="KW-0812">Transmembrane</keyword>
<proteinExistence type="predicted"/>
<comment type="caution">
    <text evidence="2">The sequence shown here is derived from an EMBL/GenBank/DDBJ whole genome shotgun (WGS) entry which is preliminary data.</text>
</comment>
<keyword evidence="1" id="KW-1133">Transmembrane helix</keyword>
<feature type="transmembrane region" description="Helical" evidence="1">
    <location>
        <begin position="57"/>
        <end position="76"/>
    </location>
</feature>
<dbReference type="EMBL" id="JAAGWE010000012">
    <property type="protein sequence ID" value="NEM05950.1"/>
    <property type="molecule type" value="Genomic_DNA"/>
</dbReference>
<name>A0A6P0GFC9_9ACTN</name>
<evidence type="ECO:0000256" key="1">
    <source>
        <dbReference type="SAM" id="Phobius"/>
    </source>
</evidence>
<keyword evidence="1" id="KW-0472">Membrane</keyword>